<feature type="compositionally biased region" description="Polar residues" evidence="2">
    <location>
        <begin position="318"/>
        <end position="335"/>
    </location>
</feature>
<feature type="compositionally biased region" description="Basic and acidic residues" evidence="2">
    <location>
        <begin position="89"/>
        <end position="100"/>
    </location>
</feature>
<evidence type="ECO:0000259" key="3">
    <source>
        <dbReference type="Pfam" id="PF25540"/>
    </source>
</evidence>
<feature type="compositionally biased region" description="Low complexity" evidence="2">
    <location>
        <begin position="116"/>
        <end position="136"/>
    </location>
</feature>
<reference evidence="4" key="1">
    <citation type="submission" date="2017-08" db="EMBL/GenBank/DDBJ databases">
        <authorList>
            <person name="Cuomo C."/>
            <person name="Billmyre B."/>
            <person name="Heitman J."/>
        </authorList>
    </citation>
    <scope>NUCLEOTIDE SEQUENCE</scope>
    <source>
        <strain evidence="4">CBS 12478</strain>
    </source>
</reference>
<dbReference type="Proteomes" id="UP000322225">
    <property type="component" value="Chromosome 5"/>
</dbReference>
<dbReference type="RefSeq" id="XP_031864394.2">
    <property type="nucleotide sequence ID" value="XM_032001504.2"/>
</dbReference>
<feature type="domain" description="DUF7923" evidence="3">
    <location>
        <begin position="569"/>
        <end position="717"/>
    </location>
</feature>
<feature type="compositionally biased region" description="Basic and acidic residues" evidence="2">
    <location>
        <begin position="219"/>
        <end position="246"/>
    </location>
</feature>
<evidence type="ECO:0000256" key="2">
    <source>
        <dbReference type="SAM" id="MobiDB-lite"/>
    </source>
</evidence>
<dbReference type="Pfam" id="PF25540">
    <property type="entry name" value="DUF7923"/>
    <property type="match status" value="1"/>
</dbReference>
<feature type="compositionally biased region" description="Basic and acidic residues" evidence="2">
    <location>
        <begin position="798"/>
        <end position="807"/>
    </location>
</feature>
<protein>
    <recommendedName>
        <fullName evidence="3">DUF7923 domain-containing protein</fullName>
    </recommendedName>
</protein>
<feature type="compositionally biased region" description="Polar residues" evidence="2">
    <location>
        <begin position="101"/>
        <end position="115"/>
    </location>
</feature>
<feature type="compositionally biased region" description="Polar residues" evidence="2">
    <location>
        <begin position="766"/>
        <end position="783"/>
    </location>
</feature>
<proteinExistence type="predicted"/>
<feature type="coiled-coil region" evidence="1">
    <location>
        <begin position="477"/>
        <end position="546"/>
    </location>
</feature>
<feature type="compositionally biased region" description="Low complexity" evidence="2">
    <location>
        <begin position="997"/>
        <end position="1014"/>
    </location>
</feature>
<organism evidence="4 5">
    <name type="scientific">Kwoniella shandongensis</name>
    <dbReference type="NCBI Taxonomy" id="1734106"/>
    <lineage>
        <taxon>Eukaryota</taxon>
        <taxon>Fungi</taxon>
        <taxon>Dikarya</taxon>
        <taxon>Basidiomycota</taxon>
        <taxon>Agaricomycotina</taxon>
        <taxon>Tremellomycetes</taxon>
        <taxon>Tremellales</taxon>
        <taxon>Cryptococcaceae</taxon>
        <taxon>Kwoniella</taxon>
    </lineage>
</organism>
<feature type="compositionally biased region" description="Low complexity" evidence="2">
    <location>
        <begin position="1"/>
        <end position="19"/>
    </location>
</feature>
<dbReference type="GeneID" id="43585608"/>
<evidence type="ECO:0000313" key="4">
    <source>
        <dbReference type="EMBL" id="WWD18664.1"/>
    </source>
</evidence>
<accession>A0AAJ8LIX5</accession>
<feature type="region of interest" description="Disordered" evidence="2">
    <location>
        <begin position="766"/>
        <end position="833"/>
    </location>
</feature>
<dbReference type="PANTHER" id="PTHR37543">
    <property type="entry name" value="CCCH ZINC FINGER DNA BINDING PROTEIN (AFU_ORTHOLOGUE AFUA_5G12760)"/>
    <property type="match status" value="1"/>
</dbReference>
<name>A0AAJ8LIX5_9TREE</name>
<feature type="compositionally biased region" description="Basic and acidic residues" evidence="2">
    <location>
        <begin position="978"/>
        <end position="990"/>
    </location>
</feature>
<evidence type="ECO:0000256" key="1">
    <source>
        <dbReference type="SAM" id="Coils"/>
    </source>
</evidence>
<gene>
    <name evidence="4" type="ORF">CI109_103117</name>
</gene>
<feature type="region of interest" description="Disordered" evidence="2">
    <location>
        <begin position="202"/>
        <end position="271"/>
    </location>
</feature>
<keyword evidence="5" id="KW-1185">Reference proteome</keyword>
<keyword evidence="1" id="KW-0175">Coiled coil</keyword>
<dbReference type="KEGG" id="ksn:43585608"/>
<feature type="compositionally biased region" description="Polar residues" evidence="2">
    <location>
        <begin position="39"/>
        <end position="88"/>
    </location>
</feature>
<feature type="region of interest" description="Disordered" evidence="2">
    <location>
        <begin position="882"/>
        <end position="1021"/>
    </location>
</feature>
<dbReference type="AlphaFoldDB" id="A0AAJ8LIX5"/>
<reference evidence="4" key="2">
    <citation type="submission" date="2024-01" db="EMBL/GenBank/DDBJ databases">
        <title>Comparative genomics of Cryptococcus and Kwoniella reveals pathogenesis evolution and contrasting modes of karyotype evolution via chromosome fusion or intercentromeric recombination.</title>
        <authorList>
            <person name="Coelho M.A."/>
            <person name="David-Palma M."/>
            <person name="Shea T."/>
            <person name="Bowers K."/>
            <person name="McGinley-Smith S."/>
            <person name="Mohammad A.W."/>
            <person name="Gnirke A."/>
            <person name="Yurkov A.M."/>
            <person name="Nowrousian M."/>
            <person name="Sun S."/>
            <person name="Cuomo C.A."/>
            <person name="Heitman J."/>
        </authorList>
    </citation>
    <scope>NUCLEOTIDE SEQUENCE</scope>
    <source>
        <strain evidence="4">CBS 12478</strain>
    </source>
</reference>
<dbReference type="PANTHER" id="PTHR37543:SF1">
    <property type="entry name" value="CCCH ZINC FINGER DNA BINDING PROTEIN (AFU_ORTHOLOGUE AFUA_5G12760)"/>
    <property type="match status" value="1"/>
</dbReference>
<feature type="compositionally biased region" description="Polar residues" evidence="2">
    <location>
        <begin position="919"/>
        <end position="931"/>
    </location>
</feature>
<feature type="region of interest" description="Disordered" evidence="2">
    <location>
        <begin position="1"/>
        <end position="169"/>
    </location>
</feature>
<feature type="region of interest" description="Disordered" evidence="2">
    <location>
        <begin position="313"/>
        <end position="342"/>
    </location>
</feature>
<feature type="compositionally biased region" description="Low complexity" evidence="2">
    <location>
        <begin position="155"/>
        <end position="169"/>
    </location>
</feature>
<feature type="region of interest" description="Disordered" evidence="2">
    <location>
        <begin position="846"/>
        <end position="865"/>
    </location>
</feature>
<evidence type="ECO:0000313" key="5">
    <source>
        <dbReference type="Proteomes" id="UP000322225"/>
    </source>
</evidence>
<dbReference type="InterPro" id="IPR057683">
    <property type="entry name" value="DUF7923"/>
</dbReference>
<sequence>MSSPTSLPAAASPSPAPTSMDQEINLVDLTETECDRKTLPSSPLSGGNVISPSFPSTRWSLLQPAQATPRATSMTHSFPTLTSPNSDSPSDHGKLSKNEAHTSQPSLSLISNKDITLSPTLSVRSSTSRSSSNRLSANAPPFQLKPRAKSMTVKSSTSPPSFFSDTPISVTSPEVEKTIYDGTEIVEGVGIENLMSELTLTTPPKMSKALETISPPVDTKSESKRKRDDEDTEGDHTKKREVHEAETTPTEVPPIAQVKPSHTGIGKATAPRQNKADILRLYSVAIPNDSDAKSSFPSFPFFSFSTQPVNIPLPPSPTLSAQNQLEADESATGSPKHSPVSPAPQVELGEVGYLDADKTLVTTTSVVDNAKKSGMLAITGQSNIAPLREALAELNQLRQLWVELDNAHGRFHGGLEEAMERVHQSVTRHVCTDPTIHRLLQTEPDFQLGDLYQARISALQEENHSLRSDVGKTRQANETLSRDSTFLQETVAKKEEEVAEIRKAADMYKSQADKLLIDKEELEDKSDELERENRRWKQRDAKLARNFLDLQEEYEKKRIREVKHSDDEEPSFAVILLEGDASMFDPTLLGRGRRGGEETARRVLEKTDVLAELIMPGNKPTVMLIQLFMDVVGSIESFAKFRLFCDGFNSQHELCAVIDVEGPDGPSDKIKALMSLYVSSDACKIILIGAEAAKRYFTYLRLCQRDGKADKFYAVRSTRDFEDDPFSFLGKDKLLYIEGLFPIDPMLWEERYQASRSLKVTSDISTVASTNPDRPASVASTRTARPPSPLESGSYTISDRRTIDNNRGRKPYSPSDRATAISPTPTEGPYQPRIYHRDELLGLRGTSRNVSSDRPQPPWLRVGSAIDGLDQVETDDERVNRLLEERSMYTNRRGRRSPAPVSPAETPKASRAPQRGMFSRSSTPDTPTGGRQHTIVVPIDVTVDGSIGGSPPESDEDEPSVQLPHSAVKHVQRPTMIKARDENDGMDRQHSSPPPSTSRSTSRAESSISGGSRRLSWKERASQQIRRYPISANDRINQYIGPVSSTNAIPLGSVSSPSARYSELGSGDRLYGFRVAGGQNLKVKRESGEYRVSNDTTCLLSLL</sequence>
<dbReference type="EMBL" id="CP144055">
    <property type="protein sequence ID" value="WWD18664.1"/>
    <property type="molecule type" value="Genomic_DNA"/>
</dbReference>